<reference evidence="2" key="1">
    <citation type="journal article" date="2015" name="Nat. Genet.">
        <title>The genome and transcriptome of the zoonotic hookworm Ancylostoma ceylanicum identify infection-specific gene families.</title>
        <authorList>
            <person name="Schwarz E.M."/>
            <person name="Hu Y."/>
            <person name="Antoshechkin I."/>
            <person name="Miller M.M."/>
            <person name="Sternberg P.W."/>
            <person name="Aroian R.V."/>
        </authorList>
    </citation>
    <scope>NUCLEOTIDE SEQUENCE</scope>
    <source>
        <strain evidence="2">HY135</strain>
    </source>
</reference>
<proteinExistence type="predicted"/>
<gene>
    <name evidence="1" type="primary">Acey_s0087.g2027</name>
    <name evidence="1" type="ORF">Y032_0087g2027</name>
</gene>
<organism evidence="1 2">
    <name type="scientific">Ancylostoma ceylanicum</name>
    <dbReference type="NCBI Taxonomy" id="53326"/>
    <lineage>
        <taxon>Eukaryota</taxon>
        <taxon>Metazoa</taxon>
        <taxon>Ecdysozoa</taxon>
        <taxon>Nematoda</taxon>
        <taxon>Chromadorea</taxon>
        <taxon>Rhabditida</taxon>
        <taxon>Rhabditina</taxon>
        <taxon>Rhabditomorpha</taxon>
        <taxon>Strongyloidea</taxon>
        <taxon>Ancylostomatidae</taxon>
        <taxon>Ancylostomatinae</taxon>
        <taxon>Ancylostoma</taxon>
    </lineage>
</organism>
<sequence length="74" mass="8355">MTYIDGHVGVTLPVEMMTGSQASKQLSHRTEGYLRKSSVALGYDLLCENKKKKRGQRLLMTMMSTAFSKRTTVR</sequence>
<dbReference type="Proteomes" id="UP000024635">
    <property type="component" value="Unassembled WGS sequence"/>
</dbReference>
<evidence type="ECO:0000313" key="1">
    <source>
        <dbReference type="EMBL" id="EYC04471.1"/>
    </source>
</evidence>
<comment type="caution">
    <text evidence="1">The sequence shown here is derived from an EMBL/GenBank/DDBJ whole genome shotgun (WGS) entry which is preliminary data.</text>
</comment>
<dbReference type="EMBL" id="JARK01001423">
    <property type="protein sequence ID" value="EYC04471.1"/>
    <property type="molecule type" value="Genomic_DNA"/>
</dbReference>
<name>A0A016TP34_9BILA</name>
<protein>
    <submittedName>
        <fullName evidence="1">Uncharacterized protein</fullName>
    </submittedName>
</protein>
<evidence type="ECO:0000313" key="2">
    <source>
        <dbReference type="Proteomes" id="UP000024635"/>
    </source>
</evidence>
<accession>A0A016TP34</accession>
<keyword evidence="2" id="KW-1185">Reference proteome</keyword>
<dbReference type="AlphaFoldDB" id="A0A016TP34"/>